<dbReference type="EMBL" id="JNBS01002675">
    <property type="protein sequence ID" value="OQR89729.1"/>
    <property type="molecule type" value="Genomic_DNA"/>
</dbReference>
<dbReference type="InterPro" id="IPR002110">
    <property type="entry name" value="Ankyrin_rpt"/>
</dbReference>
<reference evidence="4 5" key="1">
    <citation type="journal article" date="2014" name="Genome Biol. Evol.">
        <title>The secreted proteins of Achlya hypogyna and Thraustotheca clavata identify the ancestral oomycete secretome and reveal gene acquisitions by horizontal gene transfer.</title>
        <authorList>
            <person name="Misner I."/>
            <person name="Blouin N."/>
            <person name="Leonard G."/>
            <person name="Richards T.A."/>
            <person name="Lane C.E."/>
        </authorList>
    </citation>
    <scope>NUCLEOTIDE SEQUENCE [LARGE SCALE GENOMIC DNA]</scope>
    <source>
        <strain evidence="4 5">ATCC 34112</strain>
    </source>
</reference>
<evidence type="ECO:0000313" key="5">
    <source>
        <dbReference type="Proteomes" id="UP000243217"/>
    </source>
</evidence>
<dbReference type="Gene3D" id="1.25.40.20">
    <property type="entry name" value="Ankyrin repeat-containing domain"/>
    <property type="match status" value="3"/>
</dbReference>
<feature type="repeat" description="ANK" evidence="3">
    <location>
        <begin position="30"/>
        <end position="62"/>
    </location>
</feature>
<dbReference type="SMART" id="SM00248">
    <property type="entry name" value="ANK"/>
    <property type="match status" value="13"/>
</dbReference>
<dbReference type="Pfam" id="PF12796">
    <property type="entry name" value="Ank_2"/>
    <property type="match status" value="4"/>
</dbReference>
<feature type="repeat" description="ANK" evidence="3">
    <location>
        <begin position="127"/>
        <end position="159"/>
    </location>
</feature>
<sequence>MLKFAVEECYANIVEIILSCTQRSIAVSREIQTALVIAAQCGNCVIAHLLLQHGANPLERDEGGYVPIYLAAEYRHVDVLREFWQDPSIYPPIAKETVLHKAATLGNLDIACYLIKKGANVNAPSRAGLIPLHNAVASGHIALVKLLLDHGSNVNTIGKSGITVLHSALTHPSASVIKLLLDYGVNTSVPTMDGRIYLMHLVDTPACNEILDYLAPNSYNFDYQVPPKNKRSKSFIGATLLLLATSLNKIDIVHRLLQLGASIDLAHPTGATALHIASWCGFVDMAKLLINAGANVHTTVHSVQFLWGLRVCNYVKSATTTACTPLHLACLQGHIDILKLFEPLLCIDFNATDNILNLNGYALACLAGQLDAVLYLTNIPSIMVKTTSGNVVMAHSPNSTSSFFTQLLYPVVKEKQYDVVCFLLNNGADPNVQQTETGATPLFAAVQANHQRLSEILIQHGANPNIGLYNGDTPLCESITKSTFSSRVLELLLPSDANPYQTLNAGLTPFYEYFGAKDNDYYHYDEIIRAYDYFLQNDFVLDINCQLQTGIHKDATSLFYAAYCISEELTLRFTGATPLHITCINDMEQLTVALIRAGADCELFDYLKVRLSWRNQWKLENEYKNHCTPMYVHSDDHMREELTKYPSFGVNAQEPRTILKVY</sequence>
<proteinExistence type="predicted"/>
<dbReference type="PANTHER" id="PTHR23206">
    <property type="entry name" value="MASK PROTEIN"/>
    <property type="match status" value="1"/>
</dbReference>
<accession>A0A1V9YVB5</accession>
<keyword evidence="1" id="KW-0677">Repeat</keyword>
<dbReference type="PANTHER" id="PTHR23206:SF7">
    <property type="entry name" value="PROTEIN KINASE DOMAIN-CONTAINING PROTEIN"/>
    <property type="match status" value="1"/>
</dbReference>
<dbReference type="PROSITE" id="PS50088">
    <property type="entry name" value="ANK_REPEAT"/>
    <property type="match status" value="8"/>
</dbReference>
<protein>
    <submittedName>
        <fullName evidence="4">Uncharacterized protein</fullName>
    </submittedName>
</protein>
<name>A0A1V9YVB5_9STRA</name>
<evidence type="ECO:0000256" key="2">
    <source>
        <dbReference type="ARBA" id="ARBA00023043"/>
    </source>
</evidence>
<feature type="repeat" description="ANK" evidence="3">
    <location>
        <begin position="437"/>
        <end position="466"/>
    </location>
</feature>
<evidence type="ECO:0000256" key="1">
    <source>
        <dbReference type="ARBA" id="ARBA00022737"/>
    </source>
</evidence>
<dbReference type="PRINTS" id="PR01415">
    <property type="entry name" value="ANKYRIN"/>
</dbReference>
<feature type="repeat" description="ANK" evidence="3">
    <location>
        <begin position="574"/>
        <end position="606"/>
    </location>
</feature>
<feature type="repeat" description="ANK" evidence="3">
    <location>
        <begin position="160"/>
        <end position="192"/>
    </location>
</feature>
<comment type="caution">
    <text evidence="4">The sequence shown here is derived from an EMBL/GenBank/DDBJ whole genome shotgun (WGS) entry which is preliminary data.</text>
</comment>
<feature type="repeat" description="ANK" evidence="3">
    <location>
        <begin position="94"/>
        <end position="126"/>
    </location>
</feature>
<dbReference type="PROSITE" id="PS50297">
    <property type="entry name" value="ANK_REP_REGION"/>
    <property type="match status" value="6"/>
</dbReference>
<feature type="repeat" description="ANK" evidence="3">
    <location>
        <begin position="236"/>
        <end position="268"/>
    </location>
</feature>
<dbReference type="STRING" id="74557.A0A1V9YVB5"/>
<keyword evidence="5" id="KW-1185">Reference proteome</keyword>
<dbReference type="Pfam" id="PF00023">
    <property type="entry name" value="Ank"/>
    <property type="match status" value="1"/>
</dbReference>
<evidence type="ECO:0000313" key="4">
    <source>
        <dbReference type="EMBL" id="OQR89729.1"/>
    </source>
</evidence>
<dbReference type="AlphaFoldDB" id="A0A1V9YVB5"/>
<dbReference type="InterPro" id="IPR036770">
    <property type="entry name" value="Ankyrin_rpt-contain_sf"/>
</dbReference>
<keyword evidence="2 3" id="KW-0040">ANK repeat</keyword>
<dbReference type="InterPro" id="IPR051631">
    <property type="entry name" value="Ankyrin-KH/SAM_domain"/>
</dbReference>
<gene>
    <name evidence="4" type="ORF">THRCLA_09611</name>
</gene>
<organism evidence="4 5">
    <name type="scientific">Thraustotheca clavata</name>
    <dbReference type="NCBI Taxonomy" id="74557"/>
    <lineage>
        <taxon>Eukaryota</taxon>
        <taxon>Sar</taxon>
        <taxon>Stramenopiles</taxon>
        <taxon>Oomycota</taxon>
        <taxon>Saprolegniomycetes</taxon>
        <taxon>Saprolegniales</taxon>
        <taxon>Achlyaceae</taxon>
        <taxon>Thraustotheca</taxon>
    </lineage>
</organism>
<dbReference type="OrthoDB" id="539213at2759"/>
<dbReference type="Proteomes" id="UP000243217">
    <property type="component" value="Unassembled WGS sequence"/>
</dbReference>
<evidence type="ECO:0000256" key="3">
    <source>
        <dbReference type="PROSITE-ProRule" id="PRU00023"/>
    </source>
</evidence>
<feature type="repeat" description="ANK" evidence="3">
    <location>
        <begin position="269"/>
        <end position="301"/>
    </location>
</feature>
<dbReference type="SUPFAM" id="SSF48403">
    <property type="entry name" value="Ankyrin repeat"/>
    <property type="match status" value="2"/>
</dbReference>